<dbReference type="Proteomes" id="UP000199708">
    <property type="component" value="Unassembled WGS sequence"/>
</dbReference>
<dbReference type="STRING" id="120956.SAMN05421791_101260"/>
<protein>
    <submittedName>
        <fullName evidence="1">Uncharacterized protein</fullName>
    </submittedName>
</protein>
<dbReference type="RefSeq" id="WP_090288961.1">
    <property type="nucleotide sequence ID" value="NZ_FNCK01000001.1"/>
</dbReference>
<sequence length="328" mass="39203">MYNFVIYTDGFNDLEDMLFKEVSSLENVFIISKNKIFKNSISQNIFKFYFSFRVNNIINLPFKEIWFSKLDHNFSNNNPTIYLFLTSWYYPKFFRYLRKKHPTCKLAFYFGDTVISKKRVIKNLDISYLQETMDYIGSYNPDDVLEYNMSYLPMCYSKITNKDDIPTKEKKDIIFIGASRRRMHLIMRCYEQVKKEELNYLFYVVTQENLELENEDKNFILTKKPMEYKDYLGYVTNCKCIVEIIDSETNGGTLRFWDAIMYNKKIVTNNKNVLSSKFFDEDHIKYTNDFLDLNFKKIIDDQIVNYNYKGENSPETFLAKISNSINGG</sequence>
<dbReference type="AlphaFoldDB" id="A0A1G7PKM9"/>
<gene>
    <name evidence="1" type="ORF">SAMN05421791_101260</name>
</gene>
<organism evidence="1 2">
    <name type="scientific">Facklamia miroungae</name>
    <dbReference type="NCBI Taxonomy" id="120956"/>
    <lineage>
        <taxon>Bacteria</taxon>
        <taxon>Bacillati</taxon>
        <taxon>Bacillota</taxon>
        <taxon>Bacilli</taxon>
        <taxon>Lactobacillales</taxon>
        <taxon>Aerococcaceae</taxon>
        <taxon>Facklamia</taxon>
    </lineage>
</organism>
<keyword evidence="2" id="KW-1185">Reference proteome</keyword>
<accession>A0A1G7PKM9</accession>
<evidence type="ECO:0000313" key="1">
    <source>
        <dbReference type="EMBL" id="SDF85910.1"/>
    </source>
</evidence>
<proteinExistence type="predicted"/>
<evidence type="ECO:0000313" key="2">
    <source>
        <dbReference type="Proteomes" id="UP000199708"/>
    </source>
</evidence>
<name>A0A1G7PKM9_9LACT</name>
<dbReference type="EMBL" id="FNCK01000001">
    <property type="protein sequence ID" value="SDF85910.1"/>
    <property type="molecule type" value="Genomic_DNA"/>
</dbReference>
<reference evidence="1 2" key="1">
    <citation type="submission" date="2016-10" db="EMBL/GenBank/DDBJ databases">
        <authorList>
            <person name="de Groot N.N."/>
        </authorList>
    </citation>
    <scope>NUCLEOTIDE SEQUENCE [LARGE SCALE GENOMIC DNA]</scope>
    <source>
        <strain evidence="1 2">ATCC BAA-466</strain>
    </source>
</reference>
<dbReference type="OrthoDB" id="3251881at2"/>